<keyword evidence="1" id="KW-0472">Membrane</keyword>
<protein>
    <recommendedName>
        <fullName evidence="4">Competence protein ComEA</fullName>
    </recommendedName>
</protein>
<keyword evidence="1" id="KW-0812">Transmembrane</keyword>
<dbReference type="AlphaFoldDB" id="A0A2T4U0C3"/>
<dbReference type="PANTHER" id="PTHR21180">
    <property type="entry name" value="ENDONUCLEASE/EXONUCLEASE/PHOSPHATASE FAMILY DOMAIN-CONTAINING PROTEIN 1"/>
    <property type="match status" value="1"/>
</dbReference>
<sequence>MSDRCQVRRVGRPCSARDLRPGRAQRGRGSRVKGTYTRREAIVAGLFGVAVAGIVWGPVILRPFGSAPAIDLRTLQFQQDRPAVQARLSPPARVTKTKPTSRVDINHADAVTLQTLPGIGPTLAQRIITHRKGYGRFTGADGLREVEGIGLRRFEKLEPWIEAR</sequence>
<dbReference type="EMBL" id="NVQC01000011">
    <property type="protein sequence ID" value="PTL36820.1"/>
    <property type="molecule type" value="Genomic_DNA"/>
</dbReference>
<evidence type="ECO:0000313" key="2">
    <source>
        <dbReference type="EMBL" id="PTL36820.1"/>
    </source>
</evidence>
<gene>
    <name evidence="2" type="ORF">CLG94_02265</name>
</gene>
<dbReference type="SUPFAM" id="SSF47781">
    <property type="entry name" value="RuvA domain 2-like"/>
    <property type="match status" value="1"/>
</dbReference>
<dbReference type="PANTHER" id="PTHR21180:SF32">
    <property type="entry name" value="ENDONUCLEASE_EXONUCLEASE_PHOSPHATASE FAMILY DOMAIN-CONTAINING PROTEIN 1"/>
    <property type="match status" value="1"/>
</dbReference>
<organism evidence="2 3">
    <name type="scientific">Candidatus Methylomirabilis limnetica</name>
    <dbReference type="NCBI Taxonomy" id="2033718"/>
    <lineage>
        <taxon>Bacteria</taxon>
        <taxon>Candidatus Methylomirabilota</taxon>
        <taxon>Candidatus Methylomirabilia</taxon>
        <taxon>Candidatus Methylomirabilales</taxon>
        <taxon>Candidatus Methylomirabilaceae</taxon>
        <taxon>Candidatus Methylomirabilis</taxon>
    </lineage>
</organism>
<dbReference type="Gene3D" id="1.10.150.320">
    <property type="entry name" value="Photosystem II 12 kDa extrinsic protein"/>
    <property type="match status" value="1"/>
</dbReference>
<evidence type="ECO:0000313" key="3">
    <source>
        <dbReference type="Proteomes" id="UP000241436"/>
    </source>
</evidence>
<evidence type="ECO:0008006" key="4">
    <source>
        <dbReference type="Google" id="ProtNLM"/>
    </source>
</evidence>
<name>A0A2T4U0C3_9BACT</name>
<dbReference type="InterPro" id="IPR010994">
    <property type="entry name" value="RuvA_2-like"/>
</dbReference>
<comment type="caution">
    <text evidence="2">The sequence shown here is derived from an EMBL/GenBank/DDBJ whole genome shotgun (WGS) entry which is preliminary data.</text>
</comment>
<dbReference type="GO" id="GO:0015628">
    <property type="term" value="P:protein secretion by the type II secretion system"/>
    <property type="evidence" value="ECO:0007669"/>
    <property type="project" value="TreeGrafter"/>
</dbReference>
<evidence type="ECO:0000256" key="1">
    <source>
        <dbReference type="SAM" id="Phobius"/>
    </source>
</evidence>
<keyword evidence="1" id="KW-1133">Transmembrane helix</keyword>
<accession>A0A2T4U0C3</accession>
<reference evidence="2 3" key="1">
    <citation type="submission" date="2017-09" db="EMBL/GenBank/DDBJ databases">
        <title>Bloom of a denitrifying methanotroph, Candidatus Methylomirabilis limnetica, in a deep stratified lake.</title>
        <authorList>
            <person name="Graf J.S."/>
            <person name="Marchant H.K."/>
            <person name="Tienken D."/>
            <person name="Hach P.F."/>
            <person name="Brand A."/>
            <person name="Schubert C.J."/>
            <person name="Kuypers M.M."/>
            <person name="Milucka J."/>
        </authorList>
    </citation>
    <scope>NUCLEOTIDE SEQUENCE [LARGE SCALE GENOMIC DNA]</scope>
    <source>
        <strain evidence="2 3">Zug</strain>
    </source>
</reference>
<feature type="transmembrane region" description="Helical" evidence="1">
    <location>
        <begin position="41"/>
        <end position="61"/>
    </location>
</feature>
<dbReference type="InterPro" id="IPR051675">
    <property type="entry name" value="Endo/Exo/Phosphatase_dom_1"/>
</dbReference>
<dbReference type="Pfam" id="PF12836">
    <property type="entry name" value="HHH_3"/>
    <property type="match status" value="1"/>
</dbReference>
<keyword evidence="3" id="KW-1185">Reference proteome</keyword>
<dbReference type="GO" id="GO:0015627">
    <property type="term" value="C:type II protein secretion system complex"/>
    <property type="evidence" value="ECO:0007669"/>
    <property type="project" value="TreeGrafter"/>
</dbReference>
<proteinExistence type="predicted"/>
<reference evidence="3" key="2">
    <citation type="journal article" date="2018" name="Environ. Microbiol.">
        <title>Bloom of a denitrifying methanotroph, 'Candidatus Methylomirabilis limnetica', in a deep stratified lake.</title>
        <authorList>
            <person name="Graf J.S."/>
            <person name="Mayr M.J."/>
            <person name="Marchant H.K."/>
            <person name="Tienken D."/>
            <person name="Hach P.F."/>
            <person name="Brand A."/>
            <person name="Schubert C.J."/>
            <person name="Kuypers M.M."/>
            <person name="Milucka J."/>
        </authorList>
    </citation>
    <scope>NUCLEOTIDE SEQUENCE [LARGE SCALE GENOMIC DNA]</scope>
    <source>
        <strain evidence="3">Zug</strain>
    </source>
</reference>
<dbReference type="Proteomes" id="UP000241436">
    <property type="component" value="Unassembled WGS sequence"/>
</dbReference>